<evidence type="ECO:0000313" key="3">
    <source>
        <dbReference type="Proteomes" id="UP000239590"/>
    </source>
</evidence>
<dbReference type="PANTHER" id="PTHR18964:SF149">
    <property type="entry name" value="BIFUNCTIONAL UDP-N-ACETYLGLUCOSAMINE 2-EPIMERASE_N-ACETYLMANNOSAMINE KINASE"/>
    <property type="match status" value="1"/>
</dbReference>
<organism evidence="2 3">
    <name type="scientific">Siphonobacter curvatus</name>
    <dbReference type="NCBI Taxonomy" id="2094562"/>
    <lineage>
        <taxon>Bacteria</taxon>
        <taxon>Pseudomonadati</taxon>
        <taxon>Bacteroidota</taxon>
        <taxon>Cytophagia</taxon>
        <taxon>Cytophagales</taxon>
        <taxon>Cytophagaceae</taxon>
        <taxon>Siphonobacter</taxon>
    </lineage>
</organism>
<gene>
    <name evidence="2" type="ORF">C5O19_08915</name>
</gene>
<comment type="similarity">
    <text evidence="1">Belongs to the ROK (NagC/XylR) family.</text>
</comment>
<dbReference type="Pfam" id="PF00480">
    <property type="entry name" value="ROK"/>
    <property type="match status" value="1"/>
</dbReference>
<dbReference type="EMBL" id="PTRA01000001">
    <property type="protein sequence ID" value="PQA59732.1"/>
    <property type="molecule type" value="Genomic_DNA"/>
</dbReference>
<keyword evidence="3" id="KW-1185">Reference proteome</keyword>
<evidence type="ECO:0000256" key="1">
    <source>
        <dbReference type="ARBA" id="ARBA00006479"/>
    </source>
</evidence>
<keyword evidence="2" id="KW-0418">Kinase</keyword>
<dbReference type="AlphaFoldDB" id="A0A2S7IPW9"/>
<sequence>MRIGVDLGGTNIRAGLVQGGQVHTLRRHILKQKDSLTHTLSQLIDLIRPLCQYPVEGIGIGVPSVVDVRKGIVYQVVNIPSWEEVPLKDILEKALDLPVWINNDVNCFILGQYQYGLARNYSSALGLCTGTGLGSGLILNGELYMGSNCGAGEIGMLSYLDRTLEYYCSASFFTDLHQITPLEAYELATVGHTHALMLWAEFGRHLAQAIKTILYAYDPEIIIMGGSISKAFAFFEPSMRAHLSDFSYSETLRRLLILPSDDENSGVLGAAALVSSAPAIVY</sequence>
<dbReference type="InterPro" id="IPR043129">
    <property type="entry name" value="ATPase_NBD"/>
</dbReference>
<proteinExistence type="inferred from homology"/>
<reference evidence="3" key="1">
    <citation type="submission" date="2018-02" db="EMBL/GenBank/DDBJ databases">
        <title>Genome sequencing of Solimonas sp. HR-BB.</title>
        <authorList>
            <person name="Lee Y."/>
            <person name="Jeon C.O."/>
        </authorList>
    </citation>
    <scope>NUCLEOTIDE SEQUENCE [LARGE SCALE GENOMIC DNA]</scope>
    <source>
        <strain evidence="3">HR-U</strain>
    </source>
</reference>
<accession>A0A2S7IPW9</accession>
<dbReference type="OrthoDB" id="9810372at2"/>
<dbReference type="Proteomes" id="UP000239590">
    <property type="component" value="Unassembled WGS sequence"/>
</dbReference>
<keyword evidence="2" id="KW-0808">Transferase</keyword>
<dbReference type="SUPFAM" id="SSF53067">
    <property type="entry name" value="Actin-like ATPase domain"/>
    <property type="match status" value="1"/>
</dbReference>
<dbReference type="Gene3D" id="3.30.420.40">
    <property type="match status" value="2"/>
</dbReference>
<name>A0A2S7IPW9_9BACT</name>
<dbReference type="RefSeq" id="WP_104711451.1">
    <property type="nucleotide sequence ID" value="NZ_PTRA01000001.1"/>
</dbReference>
<protein>
    <submittedName>
        <fullName evidence="2">Sugar kinase</fullName>
    </submittedName>
</protein>
<comment type="caution">
    <text evidence="2">The sequence shown here is derived from an EMBL/GenBank/DDBJ whole genome shotgun (WGS) entry which is preliminary data.</text>
</comment>
<evidence type="ECO:0000313" key="2">
    <source>
        <dbReference type="EMBL" id="PQA59732.1"/>
    </source>
</evidence>
<dbReference type="CDD" id="cd23763">
    <property type="entry name" value="ASKHA_ATPase_ROK"/>
    <property type="match status" value="1"/>
</dbReference>
<dbReference type="GO" id="GO:0016301">
    <property type="term" value="F:kinase activity"/>
    <property type="evidence" value="ECO:0007669"/>
    <property type="project" value="UniProtKB-KW"/>
</dbReference>
<dbReference type="PANTHER" id="PTHR18964">
    <property type="entry name" value="ROK (REPRESSOR, ORF, KINASE) FAMILY"/>
    <property type="match status" value="1"/>
</dbReference>
<dbReference type="InterPro" id="IPR000600">
    <property type="entry name" value="ROK"/>
</dbReference>